<dbReference type="PROSITE" id="PS51841">
    <property type="entry name" value="LTD"/>
    <property type="match status" value="1"/>
</dbReference>
<dbReference type="EMBL" id="BART01029622">
    <property type="protein sequence ID" value="GAH08913.1"/>
    <property type="molecule type" value="Genomic_DNA"/>
</dbReference>
<gene>
    <name evidence="2" type="ORF">S01H4_51927</name>
</gene>
<feature type="non-terminal residue" evidence="2">
    <location>
        <position position="1"/>
    </location>
</feature>
<dbReference type="InterPro" id="IPR036415">
    <property type="entry name" value="Lamin_tail_dom_sf"/>
</dbReference>
<proteinExistence type="predicted"/>
<feature type="non-terminal residue" evidence="2">
    <location>
        <position position="267"/>
    </location>
</feature>
<comment type="caution">
    <text evidence="2">The sequence shown here is derived from an EMBL/GenBank/DDBJ whole genome shotgun (WGS) entry which is preliminary data.</text>
</comment>
<reference evidence="2" key="1">
    <citation type="journal article" date="2014" name="Front. Microbiol.">
        <title>High frequency of phylogenetically diverse reductive dehalogenase-homologous genes in deep subseafloor sedimentary metagenomes.</title>
        <authorList>
            <person name="Kawai M."/>
            <person name="Futagami T."/>
            <person name="Toyoda A."/>
            <person name="Takaki Y."/>
            <person name="Nishi S."/>
            <person name="Hori S."/>
            <person name="Arai W."/>
            <person name="Tsubouchi T."/>
            <person name="Morono Y."/>
            <person name="Uchiyama I."/>
            <person name="Ito T."/>
            <person name="Fujiyama A."/>
            <person name="Inagaki F."/>
            <person name="Takami H."/>
        </authorList>
    </citation>
    <scope>NUCLEOTIDE SEQUENCE</scope>
    <source>
        <strain evidence="2">Expedition CK06-06</strain>
    </source>
</reference>
<dbReference type="SUPFAM" id="SSF74853">
    <property type="entry name" value="Lamin A/C globular tail domain"/>
    <property type="match status" value="1"/>
</dbReference>
<sequence>TYTLDNTNPATDALAQGEAASDVFTYTMEDSGGATSTTTLTLNVTGTNDAPRGSPTALLLNGTEDVAYLVTEADLLDGFSDVEGDTLNVANLSASDGSVTDNGDGTYTITPTENFNGIETLTYDVTDGNGGLLPGQTQSYTVVPVNDPPVLSGIGTSPLEYTENDPPTSITGALVDTAAGALFINEINPFVTPSLLPGEDANGDGTVDVSQDEFIEIVNFSNAPIDLSGYTITTSSGGFSAVRHTFDAGTVLDANQAIVVFGGGTPD</sequence>
<dbReference type="NCBIfam" id="NF012211">
    <property type="entry name" value="tand_rpt_95"/>
    <property type="match status" value="1"/>
</dbReference>
<accession>X1EJT6</accession>
<name>X1EJT6_9ZZZZ</name>
<evidence type="ECO:0000313" key="2">
    <source>
        <dbReference type="EMBL" id="GAH08913.1"/>
    </source>
</evidence>
<dbReference type="Pfam" id="PF17892">
    <property type="entry name" value="Cadherin_5"/>
    <property type="match status" value="1"/>
</dbReference>
<dbReference type="Gene3D" id="2.60.40.1260">
    <property type="entry name" value="Lamin Tail domain"/>
    <property type="match status" value="1"/>
</dbReference>
<dbReference type="InterPro" id="IPR010221">
    <property type="entry name" value="VCBS_dom"/>
</dbReference>
<evidence type="ECO:0000259" key="1">
    <source>
        <dbReference type="PROSITE" id="PS51841"/>
    </source>
</evidence>
<dbReference type="InterPro" id="IPR041690">
    <property type="entry name" value="Cadherin_5"/>
</dbReference>
<dbReference type="AlphaFoldDB" id="X1EJT6"/>
<dbReference type="Pfam" id="PF00932">
    <property type="entry name" value="LTD"/>
    <property type="match status" value="1"/>
</dbReference>
<dbReference type="Gene3D" id="2.60.40.2810">
    <property type="match status" value="1"/>
</dbReference>
<dbReference type="InterPro" id="IPR001322">
    <property type="entry name" value="Lamin_tail_dom"/>
</dbReference>
<protein>
    <recommendedName>
        <fullName evidence="1">LTD domain-containing protein</fullName>
    </recommendedName>
</protein>
<dbReference type="NCBIfam" id="TIGR01965">
    <property type="entry name" value="VCBS_repeat"/>
    <property type="match status" value="1"/>
</dbReference>
<organism evidence="2">
    <name type="scientific">marine sediment metagenome</name>
    <dbReference type="NCBI Taxonomy" id="412755"/>
    <lineage>
        <taxon>unclassified sequences</taxon>
        <taxon>metagenomes</taxon>
        <taxon>ecological metagenomes</taxon>
    </lineage>
</organism>
<feature type="domain" description="LTD" evidence="1">
    <location>
        <begin position="168"/>
        <end position="267"/>
    </location>
</feature>